<dbReference type="PRINTS" id="PR00301">
    <property type="entry name" value="HEATSHOCK70"/>
</dbReference>
<evidence type="ECO:0000256" key="8">
    <source>
        <dbReference type="HAMAP-Rule" id="MF_00332"/>
    </source>
</evidence>
<feature type="compositionally biased region" description="Low complexity" evidence="11">
    <location>
        <begin position="605"/>
        <end position="628"/>
    </location>
</feature>
<dbReference type="RefSeq" id="WP_184641402.1">
    <property type="nucleotide sequence ID" value="NZ_JACIFZ010000007.1"/>
</dbReference>
<keyword evidence="3 8" id="KW-0597">Phosphoprotein</keyword>
<comment type="caution">
    <text evidence="12">The sequence shown here is derived from an EMBL/GenBank/DDBJ whole genome shotgun (WGS) entry which is preliminary data.</text>
</comment>
<dbReference type="SUPFAM" id="SSF53067">
    <property type="entry name" value="Actin-like ATPase domain"/>
    <property type="match status" value="2"/>
</dbReference>
<dbReference type="InterPro" id="IPR012725">
    <property type="entry name" value="Chaperone_DnaK"/>
</dbReference>
<dbReference type="GO" id="GO:0051082">
    <property type="term" value="F:unfolded protein binding"/>
    <property type="evidence" value="ECO:0007669"/>
    <property type="project" value="InterPro"/>
</dbReference>
<evidence type="ECO:0000256" key="1">
    <source>
        <dbReference type="ARBA" id="ARBA00007381"/>
    </source>
</evidence>
<dbReference type="EMBL" id="JACIFZ010000007">
    <property type="protein sequence ID" value="MBB4224461.1"/>
    <property type="molecule type" value="Genomic_DNA"/>
</dbReference>
<dbReference type="PROSITE" id="PS00297">
    <property type="entry name" value="HSP70_1"/>
    <property type="match status" value="1"/>
</dbReference>
<proteinExistence type="evidence at transcript level"/>
<evidence type="ECO:0000313" key="13">
    <source>
        <dbReference type="Proteomes" id="UP000524450"/>
    </source>
</evidence>
<dbReference type="FunFam" id="2.60.34.10:FF:000014">
    <property type="entry name" value="Chaperone protein DnaK HSP70"/>
    <property type="match status" value="1"/>
</dbReference>
<dbReference type="NCBIfam" id="NF001413">
    <property type="entry name" value="PRK00290.1"/>
    <property type="match status" value="1"/>
</dbReference>
<evidence type="ECO:0000256" key="10">
    <source>
        <dbReference type="SAM" id="Coils"/>
    </source>
</evidence>
<feature type="modified residue" description="Phosphothreonine; by autocatalysis" evidence="8">
    <location>
        <position position="200"/>
    </location>
</feature>
<dbReference type="InterPro" id="IPR018181">
    <property type="entry name" value="Heat_shock_70_CS"/>
</dbReference>
<dbReference type="InterPro" id="IPR013126">
    <property type="entry name" value="Hsp_70_fam"/>
</dbReference>
<dbReference type="GO" id="GO:0005524">
    <property type="term" value="F:ATP binding"/>
    <property type="evidence" value="ECO:0007669"/>
    <property type="project" value="UniProtKB-UniRule"/>
</dbReference>
<comment type="function">
    <text evidence="8">Acts as a chaperone.</text>
</comment>
<keyword evidence="10" id="KW-0175">Coiled coil</keyword>
<dbReference type="AlphaFoldDB" id="A0A840G5B8"/>
<keyword evidence="6 8" id="KW-0346">Stress response</keyword>
<protein>
    <recommendedName>
        <fullName evidence="2 8">Chaperone protein DnaK</fullName>
    </recommendedName>
    <alternativeName>
        <fullName evidence="8">HSP70</fullName>
    </alternativeName>
    <alternativeName>
        <fullName evidence="8">Heat shock 70 kDa protein</fullName>
    </alternativeName>
    <alternativeName>
        <fullName evidence="8">Heat shock protein 70</fullName>
    </alternativeName>
</protein>
<dbReference type="FunFam" id="3.30.420.40:FF:000004">
    <property type="entry name" value="Molecular chaperone DnaK"/>
    <property type="match status" value="1"/>
</dbReference>
<keyword evidence="7 8" id="KW-0143">Chaperone</keyword>
<dbReference type="Gene3D" id="3.30.420.40">
    <property type="match status" value="2"/>
</dbReference>
<dbReference type="SUPFAM" id="SSF100934">
    <property type="entry name" value="Heat shock protein 70kD (HSP70), C-terminal subdomain"/>
    <property type="match status" value="1"/>
</dbReference>
<comment type="induction">
    <text evidence="8">By stress conditions e.g. heat shock.</text>
</comment>
<dbReference type="PROSITE" id="PS00329">
    <property type="entry name" value="HSP70_2"/>
    <property type="match status" value="1"/>
</dbReference>
<feature type="region of interest" description="Disordered" evidence="11">
    <location>
        <begin position="604"/>
        <end position="645"/>
    </location>
</feature>
<dbReference type="InterPro" id="IPR029047">
    <property type="entry name" value="HSP70_peptide-bd_sf"/>
</dbReference>
<dbReference type="InterPro" id="IPR029048">
    <property type="entry name" value="HSP70_C_sf"/>
</dbReference>
<dbReference type="Gene3D" id="2.60.34.10">
    <property type="entry name" value="Substrate Binding Domain Of DNAk, Chain A, domain 1"/>
    <property type="match status" value="1"/>
</dbReference>
<dbReference type="NCBIfam" id="NF003520">
    <property type="entry name" value="PRK05183.1"/>
    <property type="match status" value="1"/>
</dbReference>
<dbReference type="PROSITE" id="PS01036">
    <property type="entry name" value="HSP70_3"/>
    <property type="match status" value="1"/>
</dbReference>
<evidence type="ECO:0000256" key="4">
    <source>
        <dbReference type="ARBA" id="ARBA00022741"/>
    </source>
</evidence>
<evidence type="ECO:0000256" key="7">
    <source>
        <dbReference type="ARBA" id="ARBA00023186"/>
    </source>
</evidence>
<keyword evidence="5 8" id="KW-0067">ATP-binding</keyword>
<dbReference type="Gene3D" id="1.20.1270.10">
    <property type="match status" value="1"/>
</dbReference>
<dbReference type="Proteomes" id="UP000524450">
    <property type="component" value="Unassembled WGS sequence"/>
</dbReference>
<dbReference type="FunFam" id="1.20.1270.10:FF:000001">
    <property type="entry name" value="Molecular chaperone DnaK"/>
    <property type="match status" value="1"/>
</dbReference>
<dbReference type="FunFam" id="3.90.640.10:FF:000003">
    <property type="entry name" value="Molecular chaperone DnaK"/>
    <property type="match status" value="1"/>
</dbReference>
<dbReference type="Pfam" id="PF00012">
    <property type="entry name" value="HSP70"/>
    <property type="match status" value="1"/>
</dbReference>
<evidence type="ECO:0000256" key="5">
    <source>
        <dbReference type="ARBA" id="ARBA00022840"/>
    </source>
</evidence>
<evidence type="ECO:0000256" key="2">
    <source>
        <dbReference type="ARBA" id="ARBA00014415"/>
    </source>
</evidence>
<evidence type="ECO:0000256" key="3">
    <source>
        <dbReference type="ARBA" id="ARBA00022553"/>
    </source>
</evidence>
<reference evidence="12 13" key="1">
    <citation type="submission" date="2020-08" db="EMBL/GenBank/DDBJ databases">
        <title>Genomic Encyclopedia of Type Strains, Phase IV (KMG-V): Genome sequencing to study the core and pangenomes of soil and plant-associated prokaryotes.</title>
        <authorList>
            <person name="Whitman W."/>
        </authorList>
    </citation>
    <scope>NUCLEOTIDE SEQUENCE [LARGE SCALE GENOMIC DNA]</scope>
    <source>
        <strain evidence="12 13">34/80</strain>
    </source>
</reference>
<dbReference type="GO" id="GO:0140662">
    <property type="term" value="F:ATP-dependent protein folding chaperone"/>
    <property type="evidence" value="ECO:0007669"/>
    <property type="project" value="InterPro"/>
</dbReference>
<gene>
    <name evidence="8" type="primary">dnaK</name>
    <name evidence="12" type="ORF">GGD71_005254</name>
</gene>
<accession>A0A840G5B8</accession>
<dbReference type="PANTHER" id="PTHR19375">
    <property type="entry name" value="HEAT SHOCK PROTEIN 70KDA"/>
    <property type="match status" value="1"/>
</dbReference>
<dbReference type="HAMAP" id="MF_00332">
    <property type="entry name" value="DnaK"/>
    <property type="match status" value="1"/>
</dbReference>
<keyword evidence="4 8" id="KW-0547">Nucleotide-binding</keyword>
<organism evidence="12 13">
    <name type="scientific">Variovorax guangxiensis</name>
    <dbReference type="NCBI Taxonomy" id="1775474"/>
    <lineage>
        <taxon>Bacteria</taxon>
        <taxon>Pseudomonadati</taxon>
        <taxon>Pseudomonadota</taxon>
        <taxon>Betaproteobacteria</taxon>
        <taxon>Burkholderiales</taxon>
        <taxon>Comamonadaceae</taxon>
        <taxon>Variovorax</taxon>
    </lineage>
</organism>
<dbReference type="NCBIfam" id="TIGR02350">
    <property type="entry name" value="prok_dnaK"/>
    <property type="match status" value="1"/>
</dbReference>
<dbReference type="CDD" id="cd10234">
    <property type="entry name" value="ASKHA_NBD_HSP70_DnaK-like"/>
    <property type="match status" value="1"/>
</dbReference>
<evidence type="ECO:0000256" key="11">
    <source>
        <dbReference type="SAM" id="MobiDB-lite"/>
    </source>
</evidence>
<comment type="similarity">
    <text evidence="1 8 9">Belongs to the heat shock protein 70 family.</text>
</comment>
<dbReference type="Gene3D" id="3.90.640.10">
    <property type="entry name" value="Actin, Chain A, domain 4"/>
    <property type="match status" value="1"/>
</dbReference>
<dbReference type="InterPro" id="IPR043129">
    <property type="entry name" value="ATPase_NBD"/>
</dbReference>
<sequence length="645" mass="69019">MAKIIGIDLGTTNSCVSIMEGNTTRVIENSEGARTTPSIVAYQEDGEVLVGASAKRQAVTNPKNTLYAIKRLIGRKFEEKEVQKDIDLMPYTIAKADNGDAWVEVRGKKIAPQQVSADILRKMKKTAEDYLGETVSEAVITVPAYFNDAQRQATKDAGRIAGLDVKRIINEPTAAALAFGLDKQDKADRKIAVYDLGGGTFDVSIIEIADVDGEKQFEVLSTNGDTFLGGEDFDQRIIDYIIGEFKKEQGVDLSKDVLALQRLKEAAEKAKIELSNSAQTDINLPYITADASGPKHLNIKLTRAKLESLVDELIERTIAPCRLAIKDAGISVGDINDVILVGGMTRMPKVQEKVKAFFGKEPRKDVNPDEAVAVGAAIQGQVLSGDRKDVLLLDVTPLSLGIETMGGVMTKMIAKNTTIPTKFAQTFSTAEDNQPAVTIKVFQGERDIAAGNKLLGEFNLEGIPPASRGTPQIEVSFDIDANGILHVGAKDKGTGKENKITIKASSGLSEDEIQKMVKDAELNAADDKKKLEIVQARNQGEAMVHSVKKSLGEHGASLEAAEKEAIETAIKNLEEALKGEDKAAIEEKTNALMTASQKLGEKMYAESQAAAGASAAAGAAGAEAASHAQADDNVVDAEVKEVKKG</sequence>
<dbReference type="SUPFAM" id="SSF100920">
    <property type="entry name" value="Heat shock protein 70kD (HSP70), peptide-binding domain"/>
    <property type="match status" value="1"/>
</dbReference>
<feature type="coiled-coil region" evidence="10">
    <location>
        <begin position="517"/>
        <end position="583"/>
    </location>
</feature>
<evidence type="ECO:0000313" key="12">
    <source>
        <dbReference type="EMBL" id="MBB4224461.1"/>
    </source>
</evidence>
<evidence type="ECO:0000256" key="6">
    <source>
        <dbReference type="ARBA" id="ARBA00023016"/>
    </source>
</evidence>
<evidence type="ECO:0000256" key="9">
    <source>
        <dbReference type="RuleBase" id="RU003322"/>
    </source>
</evidence>
<name>A0A840G5B8_9BURK</name>